<keyword evidence="4" id="KW-1185">Reference proteome</keyword>
<dbReference type="CDD" id="cd00118">
    <property type="entry name" value="LysM"/>
    <property type="match status" value="1"/>
</dbReference>
<dbReference type="PROSITE" id="PS51782">
    <property type="entry name" value="LYSM"/>
    <property type="match status" value="1"/>
</dbReference>
<comment type="similarity">
    <text evidence="1">Belongs to the transglycosylase Slt family.</text>
</comment>
<evidence type="ECO:0000313" key="4">
    <source>
        <dbReference type="Proteomes" id="UP000256695"/>
    </source>
</evidence>
<proteinExistence type="inferred from homology"/>
<evidence type="ECO:0000259" key="2">
    <source>
        <dbReference type="PROSITE" id="PS51782"/>
    </source>
</evidence>
<dbReference type="SMART" id="SM00257">
    <property type="entry name" value="LysM"/>
    <property type="match status" value="2"/>
</dbReference>
<protein>
    <submittedName>
        <fullName evidence="3">Lytic transglycosylase</fullName>
    </submittedName>
</protein>
<dbReference type="InterPro" id="IPR008258">
    <property type="entry name" value="Transglycosylase_SLT_dom_1"/>
</dbReference>
<reference evidence="3 4" key="1">
    <citation type="submission" date="2018-04" db="EMBL/GenBank/DDBJ databases">
        <title>Novel Campyloabacter and Helicobacter Species and Strains.</title>
        <authorList>
            <person name="Mannion A.J."/>
            <person name="Shen Z."/>
            <person name="Fox J.G."/>
        </authorList>
    </citation>
    <scope>NUCLEOTIDE SEQUENCE [LARGE SCALE GENOMIC DNA]</scope>
    <source>
        <strain evidence="3 4">MIT 04-9362</strain>
    </source>
</reference>
<evidence type="ECO:0000256" key="1">
    <source>
        <dbReference type="ARBA" id="ARBA00007734"/>
    </source>
</evidence>
<dbReference type="RefSeq" id="WP_115579224.1">
    <property type="nucleotide sequence ID" value="NZ_NXLX01000012.1"/>
</dbReference>
<dbReference type="Gene3D" id="3.10.350.10">
    <property type="entry name" value="LysM domain"/>
    <property type="match status" value="1"/>
</dbReference>
<dbReference type="Proteomes" id="UP000256695">
    <property type="component" value="Unassembled WGS sequence"/>
</dbReference>
<comment type="caution">
    <text evidence="3">The sequence shown here is derived from an EMBL/GenBank/DDBJ whole genome shotgun (WGS) entry which is preliminary data.</text>
</comment>
<sequence length="369" mass="42728">MIKNKIFYLVFITLVPVFADFNHLSHDRYSESILNSFGVSGSFLTKLQEKNVASPNRLYARWDFFLEQFDNGYEFIPVLRSIMTEAGIPQEFLFLAMAESGFSVRAYSVKKAAGIWQIMPKTAKSLGLQINEYIDERRDPIKSTQAAARYLRYLYKNTGEWYLAAMAYNCGIGRLKNAIKKAGSSDIEVLLDEEKKYLPRETREYIRMILEMSLAFNNYERLQGSNKNYLLNRGASDSIVGVQIKSGTMLEYIAQQLDMSLVDLKKYNKQFRYDFLPPGEGDYTVYIPYEKLSYFRQAYVPDANPNRMFILHEIKKGDTLYALSKKYKVSIEQIKNANQMSKISLKVKQKIVIPVIKEEMKKFANKGSY</sequence>
<dbReference type="PANTHER" id="PTHR37423:SF2">
    <property type="entry name" value="MEMBRANE-BOUND LYTIC MUREIN TRANSGLYCOSYLASE C"/>
    <property type="match status" value="1"/>
</dbReference>
<dbReference type="Pfam" id="PF01476">
    <property type="entry name" value="LysM"/>
    <property type="match status" value="1"/>
</dbReference>
<organism evidence="3 4">
    <name type="scientific">Helicobacter anseris</name>
    <dbReference type="NCBI Taxonomy" id="375926"/>
    <lineage>
        <taxon>Bacteria</taxon>
        <taxon>Pseudomonadati</taxon>
        <taxon>Campylobacterota</taxon>
        <taxon>Epsilonproteobacteria</taxon>
        <taxon>Campylobacterales</taxon>
        <taxon>Helicobacteraceae</taxon>
        <taxon>Helicobacter</taxon>
    </lineage>
</organism>
<dbReference type="SUPFAM" id="SSF54106">
    <property type="entry name" value="LysM domain"/>
    <property type="match status" value="1"/>
</dbReference>
<dbReference type="OrthoDB" id="9815002at2"/>
<dbReference type="PANTHER" id="PTHR37423">
    <property type="entry name" value="SOLUBLE LYTIC MUREIN TRANSGLYCOSYLASE-RELATED"/>
    <property type="match status" value="1"/>
</dbReference>
<gene>
    <name evidence="3" type="ORF">CQA57_05460</name>
</gene>
<dbReference type="CDD" id="cd16894">
    <property type="entry name" value="MltD-like"/>
    <property type="match status" value="1"/>
</dbReference>
<dbReference type="EMBL" id="NXLX01000012">
    <property type="protein sequence ID" value="RDU73217.1"/>
    <property type="molecule type" value="Genomic_DNA"/>
</dbReference>
<dbReference type="InterPro" id="IPR023346">
    <property type="entry name" value="Lysozyme-like_dom_sf"/>
</dbReference>
<feature type="domain" description="LysM" evidence="2">
    <location>
        <begin position="310"/>
        <end position="353"/>
    </location>
</feature>
<dbReference type="SUPFAM" id="SSF53955">
    <property type="entry name" value="Lysozyme-like"/>
    <property type="match status" value="1"/>
</dbReference>
<dbReference type="InterPro" id="IPR018392">
    <property type="entry name" value="LysM"/>
</dbReference>
<dbReference type="Pfam" id="PF01464">
    <property type="entry name" value="SLT"/>
    <property type="match status" value="1"/>
</dbReference>
<dbReference type="AlphaFoldDB" id="A0A3D8J6T7"/>
<accession>A0A3D8J6T7</accession>
<dbReference type="Gene3D" id="1.10.530.10">
    <property type="match status" value="1"/>
</dbReference>
<evidence type="ECO:0000313" key="3">
    <source>
        <dbReference type="EMBL" id="RDU73217.1"/>
    </source>
</evidence>
<name>A0A3D8J6T7_9HELI</name>
<dbReference type="InterPro" id="IPR036779">
    <property type="entry name" value="LysM_dom_sf"/>
</dbReference>